<sequence>MIKASSKPHAAKAAPKNAMDMKKRRWLLETYLDSRDYTGAMTLLRFQAKHGERSRLNTLWTAYCLFHMGEYMQALRHYEEVLKRDEEERCADPSQSNPVMINIACCYLYLRYFDLAKNALAQVIEPDAAMADAQQRLRLLLAQRTKDTGAIHSLLYEQSSTVSSQLASAAVLFHERNFQGAVDIYKRLLARHESHAAVHVYLAMCYYHLEYYDISSEMLATYLSAVDAHSMVARNLAACNTFHLVDGMSAEKSLNLRGDQRGAAGHALVEHNLVVFRDGELALRLWPALVDTVAEAQLNLALFHIKHDKFDKAYDMLDAFEPAQPIEYIVKAIVHMWMGQQQAEGVSQVHRGAITPNNEHLFLSEKYFETVGAASTECDTIRGRQAMASLYLLRKEFATALVYLKSIAMYHVHDDTFNWNYGVALAATGGFSEGENVLGQVQNPQWRQEYTYLAWLARCHIRSIKQSQLAWDLYLKVKNSTDALQLLKLIANEYYLMADYFYAAKAFDVLERVDPDPEFWEAKRGACIGYFHKAVAGKCDATKLLDVLAMLEASKHHQGKVIARTLRAYCESAHLI</sequence>
<proteinExistence type="inferred from homology"/>
<dbReference type="GO" id="GO:0036064">
    <property type="term" value="C:ciliary basal body"/>
    <property type="evidence" value="ECO:0007669"/>
    <property type="project" value="TreeGrafter"/>
</dbReference>
<dbReference type="eggNOG" id="KOG3785">
    <property type="taxonomic scope" value="Eukaryota"/>
</dbReference>
<evidence type="ECO:0000313" key="6">
    <source>
        <dbReference type="EMBL" id="ETV97059.1"/>
    </source>
</evidence>
<dbReference type="InterPro" id="IPR030511">
    <property type="entry name" value="TTC26"/>
</dbReference>
<dbReference type="OrthoDB" id="95390at2759"/>
<keyword evidence="5" id="KW-0966">Cell projection</keyword>
<evidence type="ECO:0000256" key="4">
    <source>
        <dbReference type="ARBA" id="ARBA00022803"/>
    </source>
</evidence>
<name>A0A024TST4_9STRA</name>
<dbReference type="EMBL" id="KI913974">
    <property type="protein sequence ID" value="ETV97059.1"/>
    <property type="molecule type" value="Genomic_DNA"/>
</dbReference>
<dbReference type="Gene3D" id="1.25.40.10">
    <property type="entry name" value="Tetratricopeptide repeat domain"/>
    <property type="match status" value="3"/>
</dbReference>
<dbReference type="SUPFAM" id="SSF48452">
    <property type="entry name" value="TPR-like"/>
    <property type="match status" value="1"/>
</dbReference>
<dbReference type="GO" id="GO:0035720">
    <property type="term" value="P:intraciliary anterograde transport"/>
    <property type="evidence" value="ECO:0007669"/>
    <property type="project" value="TreeGrafter"/>
</dbReference>
<dbReference type="RefSeq" id="XP_008874305.1">
    <property type="nucleotide sequence ID" value="XM_008876083.1"/>
</dbReference>
<dbReference type="GO" id="GO:0120170">
    <property type="term" value="F:intraciliary transport particle B binding"/>
    <property type="evidence" value="ECO:0007669"/>
    <property type="project" value="TreeGrafter"/>
</dbReference>
<dbReference type="AlphaFoldDB" id="A0A024TST4"/>
<reference evidence="6" key="1">
    <citation type="submission" date="2013-12" db="EMBL/GenBank/DDBJ databases">
        <title>The Genome Sequence of Aphanomyces invadans NJM9701.</title>
        <authorList>
            <consortium name="The Broad Institute Genomics Platform"/>
            <person name="Russ C."/>
            <person name="Tyler B."/>
            <person name="van West P."/>
            <person name="Dieguez-Uribeondo J."/>
            <person name="Young S.K."/>
            <person name="Zeng Q."/>
            <person name="Gargeya S."/>
            <person name="Fitzgerald M."/>
            <person name="Abouelleil A."/>
            <person name="Alvarado L."/>
            <person name="Chapman S.B."/>
            <person name="Gainer-Dewar J."/>
            <person name="Goldberg J."/>
            <person name="Griggs A."/>
            <person name="Gujja S."/>
            <person name="Hansen M."/>
            <person name="Howarth C."/>
            <person name="Imamovic A."/>
            <person name="Ireland A."/>
            <person name="Larimer J."/>
            <person name="McCowan C."/>
            <person name="Murphy C."/>
            <person name="Pearson M."/>
            <person name="Poon T.W."/>
            <person name="Priest M."/>
            <person name="Roberts A."/>
            <person name="Saif S."/>
            <person name="Shea T."/>
            <person name="Sykes S."/>
            <person name="Wortman J."/>
            <person name="Nusbaum C."/>
            <person name="Birren B."/>
        </authorList>
    </citation>
    <scope>NUCLEOTIDE SEQUENCE [LARGE SCALE GENOMIC DNA]</scope>
    <source>
        <strain evidence="6">NJM9701</strain>
    </source>
</reference>
<evidence type="ECO:0000256" key="5">
    <source>
        <dbReference type="ARBA" id="ARBA00023273"/>
    </source>
</evidence>
<keyword evidence="4" id="KW-0802">TPR repeat</keyword>
<keyword evidence="3" id="KW-0677">Repeat</keyword>
<dbReference type="GeneID" id="20086935"/>
<dbReference type="PANTHER" id="PTHR14781">
    <property type="entry name" value="INTRAFLAGELLAR TRANSPORT PROTEIN 56"/>
    <property type="match status" value="1"/>
</dbReference>
<protein>
    <recommendedName>
        <fullName evidence="7">Tetratricopeptide repeat protein 26</fullName>
    </recommendedName>
</protein>
<comment type="similarity">
    <text evidence="2">Belongs to the IFT56 family.</text>
</comment>
<evidence type="ECO:0008006" key="7">
    <source>
        <dbReference type="Google" id="ProtNLM"/>
    </source>
</evidence>
<accession>A0A024TST4</accession>
<comment type="subcellular location">
    <subcellularLocation>
        <location evidence="1">Cell projection</location>
        <location evidence="1">Cilium</location>
    </subcellularLocation>
</comment>
<dbReference type="VEuPathDB" id="FungiDB:H310_09885"/>
<dbReference type="GO" id="GO:0030992">
    <property type="term" value="C:intraciliary transport particle B"/>
    <property type="evidence" value="ECO:0007669"/>
    <property type="project" value="TreeGrafter"/>
</dbReference>
<dbReference type="InterPro" id="IPR011990">
    <property type="entry name" value="TPR-like_helical_dom_sf"/>
</dbReference>
<gene>
    <name evidence="6" type="ORF">H310_09885</name>
</gene>
<evidence type="ECO:0000256" key="3">
    <source>
        <dbReference type="ARBA" id="ARBA00022737"/>
    </source>
</evidence>
<evidence type="ECO:0000256" key="1">
    <source>
        <dbReference type="ARBA" id="ARBA00004138"/>
    </source>
</evidence>
<dbReference type="GO" id="GO:0035735">
    <property type="term" value="P:intraciliary transport involved in cilium assembly"/>
    <property type="evidence" value="ECO:0007669"/>
    <property type="project" value="TreeGrafter"/>
</dbReference>
<dbReference type="PANTHER" id="PTHR14781:SF0">
    <property type="entry name" value="INTRAFLAGELLAR TRANSPORT PROTEIN 56"/>
    <property type="match status" value="1"/>
</dbReference>
<evidence type="ECO:0000256" key="2">
    <source>
        <dbReference type="ARBA" id="ARBA00007834"/>
    </source>
</evidence>
<dbReference type="GO" id="GO:0097546">
    <property type="term" value="C:ciliary base"/>
    <property type="evidence" value="ECO:0007669"/>
    <property type="project" value="TreeGrafter"/>
</dbReference>
<dbReference type="STRING" id="157072.A0A024TST4"/>
<organism evidence="6">
    <name type="scientific">Aphanomyces invadans</name>
    <dbReference type="NCBI Taxonomy" id="157072"/>
    <lineage>
        <taxon>Eukaryota</taxon>
        <taxon>Sar</taxon>
        <taxon>Stramenopiles</taxon>
        <taxon>Oomycota</taxon>
        <taxon>Saprolegniomycetes</taxon>
        <taxon>Saprolegniales</taxon>
        <taxon>Verrucalvaceae</taxon>
        <taxon>Aphanomyces</taxon>
    </lineage>
</organism>